<evidence type="ECO:0000256" key="1">
    <source>
        <dbReference type="ARBA" id="ARBA00009477"/>
    </source>
</evidence>
<dbReference type="OrthoDB" id="5318766at2"/>
<dbReference type="InterPro" id="IPR006143">
    <property type="entry name" value="RND_pump_MFP"/>
</dbReference>
<dbReference type="NCBIfam" id="TIGR01730">
    <property type="entry name" value="RND_mfp"/>
    <property type="match status" value="1"/>
</dbReference>
<evidence type="ECO:0000313" key="5">
    <source>
        <dbReference type="Proteomes" id="UP000244890"/>
    </source>
</evidence>
<comment type="similarity">
    <text evidence="1">Belongs to the membrane fusion protein (MFP) (TC 8.A.1) family.</text>
</comment>
<proteinExistence type="inferred from homology"/>
<dbReference type="AlphaFoldDB" id="A0A2U8FC37"/>
<dbReference type="Proteomes" id="UP000244890">
    <property type="component" value="Chromosome"/>
</dbReference>
<dbReference type="Gene3D" id="2.40.30.170">
    <property type="match status" value="1"/>
</dbReference>
<dbReference type="PANTHER" id="PTHR30469:SF15">
    <property type="entry name" value="HLYD FAMILY OF SECRETION PROTEINS"/>
    <property type="match status" value="1"/>
</dbReference>
<gene>
    <name evidence="4" type="ORF">CDV25_01425</name>
</gene>
<dbReference type="Gene3D" id="2.40.50.100">
    <property type="match status" value="1"/>
</dbReference>
<dbReference type="InterPro" id="IPR058647">
    <property type="entry name" value="BSH_CzcB-like"/>
</dbReference>
<evidence type="ECO:0000259" key="3">
    <source>
        <dbReference type="Pfam" id="PF25973"/>
    </source>
</evidence>
<dbReference type="Gene3D" id="2.40.420.20">
    <property type="match status" value="1"/>
</dbReference>
<dbReference type="GO" id="GO:1990281">
    <property type="term" value="C:efflux pump complex"/>
    <property type="evidence" value="ECO:0007669"/>
    <property type="project" value="TreeGrafter"/>
</dbReference>
<sequence length="344" mass="38536">MKILIICILLFSYQLLGNPTLIVAEPIKNGIFTQNHYYIGSLYFSERSFLASEISGVIEEIFVNEGDKIQKNQALARLNSDLLNTEITIKKALLRQAQALLKKSTKDFKRYEELYKSNSIAYKEYEDALFDLQAQEGNTNAIASELQLLQAQLQKKVIKAPYDGVVLEKTLKIGEWVSTGANVFKIAKLTPLEATIEVPFAILRSLKIGDTIETSIAGKNYPSKIIAIIPLGDSKTRTFPIKLSIEDKKGELIEGLEVKANLHIQREKESLLVPRDSIIPIQNGYAIFIIKDNKAKQVMVNIKGYEGFNASIEPLNTTLSTEDRVITQGNERLKDGESIKEQAL</sequence>
<organism evidence="4 5">
    <name type="scientific">Helicobacter apodemus</name>
    <dbReference type="NCBI Taxonomy" id="135569"/>
    <lineage>
        <taxon>Bacteria</taxon>
        <taxon>Pseudomonadati</taxon>
        <taxon>Campylobacterota</taxon>
        <taxon>Epsilonproteobacteria</taxon>
        <taxon>Campylobacterales</taxon>
        <taxon>Helicobacteraceae</taxon>
        <taxon>Helicobacter</taxon>
    </lineage>
</organism>
<accession>A0A2U8FC37</accession>
<evidence type="ECO:0000313" key="4">
    <source>
        <dbReference type="EMBL" id="AWI33568.1"/>
    </source>
</evidence>
<reference evidence="4 5" key="1">
    <citation type="submission" date="2017-06" db="EMBL/GenBank/DDBJ databases">
        <title>Complete genome of Helicobacter apodemus.</title>
        <authorList>
            <person name="Cho S."/>
        </authorList>
    </citation>
    <scope>NUCLEOTIDE SEQUENCE [LARGE SCALE GENOMIC DNA]</scope>
    <source>
        <strain evidence="5">SNUVETPUB-15-01</strain>
    </source>
</reference>
<protein>
    <submittedName>
        <fullName evidence="4">Efflux transporter periplasmic adaptor subunit</fullName>
    </submittedName>
</protein>
<evidence type="ECO:0000259" key="2">
    <source>
        <dbReference type="Pfam" id="PF25954"/>
    </source>
</evidence>
<feature type="domain" description="CzcB-like barrel-sandwich hybrid" evidence="3">
    <location>
        <begin position="51"/>
        <end position="187"/>
    </location>
</feature>
<dbReference type="SUPFAM" id="SSF111369">
    <property type="entry name" value="HlyD-like secretion proteins"/>
    <property type="match status" value="1"/>
</dbReference>
<dbReference type="GO" id="GO:0015562">
    <property type="term" value="F:efflux transmembrane transporter activity"/>
    <property type="evidence" value="ECO:0007669"/>
    <property type="project" value="TreeGrafter"/>
</dbReference>
<dbReference type="EMBL" id="CP021886">
    <property type="protein sequence ID" value="AWI33568.1"/>
    <property type="molecule type" value="Genomic_DNA"/>
</dbReference>
<name>A0A2U8FC37_9HELI</name>
<dbReference type="Pfam" id="PF25954">
    <property type="entry name" value="Beta-barrel_RND_2"/>
    <property type="match status" value="1"/>
</dbReference>
<dbReference type="KEGG" id="had:CDV25_01425"/>
<dbReference type="Pfam" id="PF25973">
    <property type="entry name" value="BSH_CzcB"/>
    <property type="match status" value="1"/>
</dbReference>
<feature type="domain" description="CusB-like beta-barrel" evidence="2">
    <location>
        <begin position="196"/>
        <end position="263"/>
    </location>
</feature>
<dbReference type="Gene3D" id="1.10.287.470">
    <property type="entry name" value="Helix hairpin bin"/>
    <property type="match status" value="1"/>
</dbReference>
<dbReference type="InterPro" id="IPR058792">
    <property type="entry name" value="Beta-barrel_RND_2"/>
</dbReference>
<dbReference type="PANTHER" id="PTHR30469">
    <property type="entry name" value="MULTIDRUG RESISTANCE PROTEIN MDTA"/>
    <property type="match status" value="1"/>
</dbReference>
<dbReference type="RefSeq" id="WP_108910464.1">
    <property type="nucleotide sequence ID" value="NZ_CP021886.1"/>
</dbReference>